<dbReference type="InterPro" id="IPR000477">
    <property type="entry name" value="RT_dom"/>
</dbReference>
<dbReference type="Gene3D" id="1.10.132.70">
    <property type="match status" value="1"/>
</dbReference>
<dbReference type="AlphaFoldDB" id="A0A9Q1D772"/>
<evidence type="ECO:0000256" key="11">
    <source>
        <dbReference type="ARBA" id="ARBA00023242"/>
    </source>
</evidence>
<keyword evidence="9 15" id="KW-0779">Telomere</keyword>
<evidence type="ECO:0000256" key="14">
    <source>
        <dbReference type="ARBA" id="ARBA00048173"/>
    </source>
</evidence>
<comment type="function">
    <text evidence="15">Telomerase is a ribonucleoprotein enzyme essential for the replication of chromosome termini in most eukaryotes. It elongates telomeres. It is a reverse transcriptase that adds simple sequence repeats to chromosome ends by copying a template sequence within the RNA component of the enzyme.</text>
</comment>
<dbReference type="SMART" id="SM00975">
    <property type="entry name" value="Telomerase_RBD"/>
    <property type="match status" value="1"/>
</dbReference>
<evidence type="ECO:0000256" key="2">
    <source>
        <dbReference type="ARBA" id="ARBA00012493"/>
    </source>
</evidence>
<dbReference type="PROSITE" id="PS50878">
    <property type="entry name" value="RT_POL"/>
    <property type="match status" value="1"/>
</dbReference>
<comment type="caution">
    <text evidence="18">The sequence shown here is derived from an EMBL/GenBank/DDBJ whole genome shotgun (WGS) entry which is preliminary data.</text>
</comment>
<dbReference type="Pfam" id="PF00078">
    <property type="entry name" value="RVT_1"/>
    <property type="match status" value="1"/>
</dbReference>
<protein>
    <recommendedName>
        <fullName evidence="3 15">Telomerase reverse transcriptase</fullName>
        <ecNumber evidence="2 15">2.7.7.49</ecNumber>
    </recommendedName>
    <alternativeName>
        <fullName evidence="13 15">Telomerase catalytic subunit</fullName>
    </alternativeName>
</protein>
<dbReference type="Pfam" id="PF21399">
    <property type="entry name" value="TERT_C"/>
    <property type="match status" value="1"/>
</dbReference>
<dbReference type="InterPro" id="IPR003545">
    <property type="entry name" value="Telomerase_RT"/>
</dbReference>
<evidence type="ECO:0000256" key="16">
    <source>
        <dbReference type="SAM" id="MobiDB-lite"/>
    </source>
</evidence>
<evidence type="ECO:0000259" key="17">
    <source>
        <dbReference type="PROSITE" id="PS50878"/>
    </source>
</evidence>
<evidence type="ECO:0000256" key="10">
    <source>
        <dbReference type="ARBA" id="ARBA00022918"/>
    </source>
</evidence>
<keyword evidence="8 15" id="KW-0460">Magnesium</keyword>
<dbReference type="Gene3D" id="1.10.357.90">
    <property type="match status" value="1"/>
</dbReference>
<name>A0A9Q1D772_CONCO</name>
<sequence length="1065" mass="121086">MVDCDLSRVLCILRSVYPVVLTIEEFSQSIVFKDGKKAVLIQPSDSNYIKTSARKVFICTDKLLHQRVASTQQISTLSELLAFVLNSAKKKNKSNVLCHGYALWEHEYREADQLRFQGELTQSAAFINSSNFWKIVNQRLGTDATRYLLESCAVFMAVPPSCLFQVCGVPFYSCLAMETPSAFHLVNQRSKLLPTLLPYRTGHVSSHTQKGRAVRACDRRRMRRRKRVLWKRKGSKEKEDGENEGEASDIGPVPKRVRNQSTVNGQRAEACWKGTAEQQEVGPCSRGEASNPHTPSHSFICTRGLMYGGRGLKGFLLNRKLKGGAEGSKRLGGPDLMRLIFFDRLPCWSNHDGPPKKLPKRFHGMVDTFNQFLLRHKRFSYMGLLQKACPVAVGRAEDLSSLLALHCSPFRVYCFVRQCLCWVVPEELWGCAHNRVHFLSRVKAFLSMGRFDRLSLSELMWKMKVKECNWLKISKTGRVLASEHRYRERLLGRFLAWLLKGYVVGLVRALFYVTESGGQKNILRFYRSKVWNRLQQLGFSKLLTKGQWEPLTAEQGSALPKTTVVSCLRCIPKQDGLRPIVRVVRMDAQARWFQARVKDLHAVLRVCVEERPSWLGATVFGVQDIHRVLGQFAAAQKDNPQPLYFVKMDVSGAYDSLPHDKLMEVVCEVLSPVLDEVFSVRRYAQVWADSSQTLRKVFRRQAKTLANTELSMKEFVMGLQRERKIHSAILVEQNFSSNICGRDVLEFFKEMLSNYIIQFGKEMFRQCRGIPQGSVVSALLCCLCYGHMENALLRPLVDGGGCLMRLIDDFLLITPDLGKAQTFLTTLQGGVAEYGCFVNPQKVAVNFPLEDGCPDVQVLPSRSLFPWCGLLVDTSTLDVYTDYSSYAGLSLRSSLTLGSTPHAGQQMKRKLLSVLRLKCRAILLDLKMNSQKAVCQNVYKVVLLQAFRFHACAQNLPFGQKVKKNPRFFLLMIWEMAKVTSLLLRQSNHGVHLPVDLCYEAVKLMYCVSFLYVMARHKCLYKRLHSHLQKCKVHLERKLGGLKLALVQPKPLDFGCKDVYNDGLF</sequence>
<comment type="catalytic activity">
    <reaction evidence="14 15">
        <text>DNA(n) + a 2'-deoxyribonucleoside 5'-triphosphate = DNA(n+1) + diphosphate</text>
        <dbReference type="Rhea" id="RHEA:22508"/>
        <dbReference type="Rhea" id="RHEA-COMP:17339"/>
        <dbReference type="Rhea" id="RHEA-COMP:17340"/>
        <dbReference type="ChEBI" id="CHEBI:33019"/>
        <dbReference type="ChEBI" id="CHEBI:61560"/>
        <dbReference type="ChEBI" id="CHEBI:173112"/>
        <dbReference type="EC" id="2.7.7.49"/>
    </reaction>
</comment>
<keyword evidence="5 15" id="KW-0808">Transferase</keyword>
<evidence type="ECO:0000256" key="4">
    <source>
        <dbReference type="ARBA" id="ARBA00022454"/>
    </source>
</evidence>
<proteinExistence type="inferred from homology"/>
<evidence type="ECO:0000256" key="1">
    <source>
        <dbReference type="ARBA" id="ARBA00008001"/>
    </source>
</evidence>
<dbReference type="GO" id="GO:0000333">
    <property type="term" value="C:telomerase catalytic core complex"/>
    <property type="evidence" value="ECO:0007669"/>
    <property type="project" value="TreeGrafter"/>
</dbReference>
<evidence type="ECO:0000256" key="8">
    <source>
        <dbReference type="ARBA" id="ARBA00022842"/>
    </source>
</evidence>
<dbReference type="GO" id="GO:0042162">
    <property type="term" value="F:telomeric DNA binding"/>
    <property type="evidence" value="ECO:0007669"/>
    <property type="project" value="TreeGrafter"/>
</dbReference>
<dbReference type="Pfam" id="PF12009">
    <property type="entry name" value="Telomerase_RBD"/>
    <property type="match status" value="1"/>
</dbReference>
<dbReference type="PRINTS" id="PR01365">
    <property type="entry name" value="TELOMERASERT"/>
</dbReference>
<keyword evidence="11 15" id="KW-0539">Nucleus</keyword>
<evidence type="ECO:0000256" key="6">
    <source>
        <dbReference type="ARBA" id="ARBA00022695"/>
    </source>
</evidence>
<dbReference type="InterPro" id="IPR043502">
    <property type="entry name" value="DNA/RNA_pol_sf"/>
</dbReference>
<dbReference type="InterPro" id="IPR049139">
    <property type="entry name" value="TERT_C"/>
</dbReference>
<evidence type="ECO:0000313" key="18">
    <source>
        <dbReference type="EMBL" id="KAJ8261053.1"/>
    </source>
</evidence>
<dbReference type="GO" id="GO:0003720">
    <property type="term" value="F:telomerase activity"/>
    <property type="evidence" value="ECO:0007669"/>
    <property type="project" value="InterPro"/>
</dbReference>
<dbReference type="Proteomes" id="UP001152803">
    <property type="component" value="Unassembled WGS sequence"/>
</dbReference>
<feature type="region of interest" description="Disordered" evidence="16">
    <location>
        <begin position="227"/>
        <end position="265"/>
    </location>
</feature>
<dbReference type="FunFam" id="1.10.357.90:FF:000001">
    <property type="entry name" value="Telomerase reverse transcriptase"/>
    <property type="match status" value="1"/>
</dbReference>
<dbReference type="SUPFAM" id="SSF56672">
    <property type="entry name" value="DNA/RNA polymerases"/>
    <property type="match status" value="1"/>
</dbReference>
<evidence type="ECO:0000256" key="13">
    <source>
        <dbReference type="ARBA" id="ARBA00032044"/>
    </source>
</evidence>
<evidence type="ECO:0000256" key="3">
    <source>
        <dbReference type="ARBA" id="ARBA00016182"/>
    </source>
</evidence>
<keyword evidence="10 15" id="KW-0695">RNA-directed DNA polymerase</keyword>
<dbReference type="GO" id="GO:0007004">
    <property type="term" value="P:telomere maintenance via telomerase"/>
    <property type="evidence" value="ECO:0007669"/>
    <property type="project" value="TreeGrafter"/>
</dbReference>
<evidence type="ECO:0000256" key="9">
    <source>
        <dbReference type="ARBA" id="ARBA00022895"/>
    </source>
</evidence>
<dbReference type="EC" id="2.7.7.49" evidence="2 15"/>
<evidence type="ECO:0000256" key="15">
    <source>
        <dbReference type="RuleBase" id="RU365061"/>
    </source>
</evidence>
<dbReference type="OrthoDB" id="289721at2759"/>
<dbReference type="GO" id="GO:0046872">
    <property type="term" value="F:metal ion binding"/>
    <property type="evidence" value="ECO:0007669"/>
    <property type="project" value="UniProtKB-KW"/>
</dbReference>
<dbReference type="PANTHER" id="PTHR12066">
    <property type="entry name" value="TELOMERASE REVERSE TRANSCRIPTASE"/>
    <property type="match status" value="1"/>
</dbReference>
<feature type="domain" description="Reverse transcriptase" evidence="17">
    <location>
        <begin position="552"/>
        <end position="872"/>
    </location>
</feature>
<comment type="similarity">
    <text evidence="1 15">Belongs to the reverse transcriptase family. Telomerase subfamily.</text>
</comment>
<dbReference type="PANTHER" id="PTHR12066:SF0">
    <property type="entry name" value="TELOMERASE REVERSE TRANSCRIPTASE"/>
    <property type="match status" value="1"/>
</dbReference>
<gene>
    <name evidence="18" type="ORF">COCON_G00167760</name>
</gene>
<dbReference type="CDD" id="cd01648">
    <property type="entry name" value="TERT"/>
    <property type="match status" value="1"/>
</dbReference>
<organism evidence="18 19">
    <name type="scientific">Conger conger</name>
    <name type="common">Conger eel</name>
    <name type="synonym">Muraena conger</name>
    <dbReference type="NCBI Taxonomy" id="82655"/>
    <lineage>
        <taxon>Eukaryota</taxon>
        <taxon>Metazoa</taxon>
        <taxon>Chordata</taxon>
        <taxon>Craniata</taxon>
        <taxon>Vertebrata</taxon>
        <taxon>Euteleostomi</taxon>
        <taxon>Actinopterygii</taxon>
        <taxon>Neopterygii</taxon>
        <taxon>Teleostei</taxon>
        <taxon>Anguilliformes</taxon>
        <taxon>Congridae</taxon>
        <taxon>Conger</taxon>
    </lineage>
</organism>
<evidence type="ECO:0000256" key="7">
    <source>
        <dbReference type="ARBA" id="ARBA00022723"/>
    </source>
</evidence>
<dbReference type="GO" id="GO:0000781">
    <property type="term" value="C:chromosome, telomeric region"/>
    <property type="evidence" value="ECO:0007669"/>
    <property type="project" value="UniProtKB-SubCell"/>
</dbReference>
<evidence type="ECO:0000256" key="12">
    <source>
        <dbReference type="ARBA" id="ARBA00023274"/>
    </source>
</evidence>
<keyword evidence="7 15" id="KW-0479">Metal-binding</keyword>
<keyword evidence="6 15" id="KW-0548">Nucleotidyltransferase</keyword>
<evidence type="ECO:0000256" key="5">
    <source>
        <dbReference type="ARBA" id="ARBA00022679"/>
    </source>
</evidence>
<reference evidence="18" key="1">
    <citation type="journal article" date="2023" name="Science">
        <title>Genome structures resolve the early diversification of teleost fishes.</title>
        <authorList>
            <person name="Parey E."/>
            <person name="Louis A."/>
            <person name="Montfort J."/>
            <person name="Bouchez O."/>
            <person name="Roques C."/>
            <person name="Iampietro C."/>
            <person name="Lluch J."/>
            <person name="Castinel A."/>
            <person name="Donnadieu C."/>
            <person name="Desvignes T."/>
            <person name="Floi Bucao C."/>
            <person name="Jouanno E."/>
            <person name="Wen M."/>
            <person name="Mejri S."/>
            <person name="Dirks R."/>
            <person name="Jansen H."/>
            <person name="Henkel C."/>
            <person name="Chen W.J."/>
            <person name="Zahm M."/>
            <person name="Cabau C."/>
            <person name="Klopp C."/>
            <person name="Thompson A.W."/>
            <person name="Robinson-Rechavi M."/>
            <person name="Braasch I."/>
            <person name="Lecointre G."/>
            <person name="Bobe J."/>
            <person name="Postlethwait J.H."/>
            <person name="Berthelot C."/>
            <person name="Roest Crollius H."/>
            <person name="Guiguen Y."/>
        </authorList>
    </citation>
    <scope>NUCLEOTIDE SEQUENCE</scope>
    <source>
        <strain evidence="18">Concon-B</strain>
    </source>
</reference>
<keyword evidence="4 15" id="KW-0158">Chromosome</keyword>
<accession>A0A9Q1D772</accession>
<dbReference type="InterPro" id="IPR021891">
    <property type="entry name" value="Telomerase_RBD"/>
</dbReference>
<keyword evidence="19" id="KW-1185">Reference proteome</keyword>
<keyword evidence="12" id="KW-0687">Ribonucleoprotein</keyword>
<dbReference type="GO" id="GO:0070034">
    <property type="term" value="F:telomerase RNA binding"/>
    <property type="evidence" value="ECO:0007669"/>
    <property type="project" value="TreeGrafter"/>
</dbReference>
<comment type="subcellular location">
    <subcellularLocation>
        <location evidence="15">Nucleus</location>
    </subcellularLocation>
    <subcellularLocation>
        <location evidence="15">Chromosome</location>
        <location evidence="15">Telomere</location>
    </subcellularLocation>
</comment>
<dbReference type="EMBL" id="JAFJMO010000012">
    <property type="protein sequence ID" value="KAJ8261053.1"/>
    <property type="molecule type" value="Genomic_DNA"/>
</dbReference>
<evidence type="ECO:0000313" key="19">
    <source>
        <dbReference type="Proteomes" id="UP001152803"/>
    </source>
</evidence>